<dbReference type="PANTHER" id="PTHR43132">
    <property type="entry name" value="ARSENICAL RESISTANCE OPERON REPRESSOR ARSR-RELATED"/>
    <property type="match status" value="1"/>
</dbReference>
<accession>A0ABP5GFQ2</accession>
<keyword evidence="1" id="KW-0805">Transcription regulation</keyword>
<gene>
    <name evidence="5" type="ORF">GCM10009839_57190</name>
</gene>
<keyword evidence="6" id="KW-1185">Reference proteome</keyword>
<dbReference type="CDD" id="cd00090">
    <property type="entry name" value="HTH_ARSR"/>
    <property type="match status" value="1"/>
</dbReference>
<evidence type="ECO:0000313" key="6">
    <source>
        <dbReference type="Proteomes" id="UP001500751"/>
    </source>
</evidence>
<evidence type="ECO:0000256" key="3">
    <source>
        <dbReference type="ARBA" id="ARBA00023163"/>
    </source>
</evidence>
<dbReference type="PANTHER" id="PTHR43132:SF8">
    <property type="entry name" value="HTH-TYPE TRANSCRIPTIONAL REGULATOR KMTR"/>
    <property type="match status" value="1"/>
</dbReference>
<proteinExistence type="predicted"/>
<sequence length="318" mass="34572">MRIHFTAEDLLRVRYAEEPAPLLELTLVLASLHRPSADPVFGRWRREQARVVGAAGRGLLELVPPCGRGPLFLDPVVGDVEEAFDEVAHSSREYVRKEVARVAGLGRPVTAWTRGIAEQDRDCWRELLGAMQGAYSGILSRSWRRIRAGFHAEVAWRTSRWGRLGVGAGLEAVWPGSRFEGTVWHLAPEKDADVYLGGVGLTLYPTAVWSGPPLVGPYPDGTKYLVYPALTPLPLLAEVQGVDPLGTLLGRTRAQVLEALAEERTTGRLAVDLGISAASVSQHTAALRGAGLVATRREGKAAWHECTALGVELLRTGR</sequence>
<dbReference type="PROSITE" id="PS50987">
    <property type="entry name" value="HTH_ARSR_2"/>
    <property type="match status" value="1"/>
</dbReference>
<evidence type="ECO:0000313" key="5">
    <source>
        <dbReference type="EMBL" id="GAA2045666.1"/>
    </source>
</evidence>
<dbReference type="InterPro" id="IPR001845">
    <property type="entry name" value="HTH_ArsR_DNA-bd_dom"/>
</dbReference>
<comment type="caution">
    <text evidence="5">The sequence shown here is derived from an EMBL/GenBank/DDBJ whole genome shotgun (WGS) entry which is preliminary data.</text>
</comment>
<protein>
    <submittedName>
        <fullName evidence="5">Winged helix-turn-helix domain-containing protein</fullName>
    </submittedName>
</protein>
<evidence type="ECO:0000259" key="4">
    <source>
        <dbReference type="PROSITE" id="PS50987"/>
    </source>
</evidence>
<dbReference type="Gene3D" id="1.10.10.10">
    <property type="entry name" value="Winged helix-like DNA-binding domain superfamily/Winged helix DNA-binding domain"/>
    <property type="match status" value="1"/>
</dbReference>
<feature type="domain" description="HTH arsR-type" evidence="4">
    <location>
        <begin position="233"/>
        <end position="318"/>
    </location>
</feature>
<dbReference type="InterPro" id="IPR036390">
    <property type="entry name" value="WH_DNA-bd_sf"/>
</dbReference>
<reference evidence="6" key="1">
    <citation type="journal article" date="2019" name="Int. J. Syst. Evol. Microbiol.">
        <title>The Global Catalogue of Microorganisms (GCM) 10K type strain sequencing project: providing services to taxonomists for standard genome sequencing and annotation.</title>
        <authorList>
            <consortium name="The Broad Institute Genomics Platform"/>
            <consortium name="The Broad Institute Genome Sequencing Center for Infectious Disease"/>
            <person name="Wu L."/>
            <person name="Ma J."/>
        </authorList>
    </citation>
    <scope>NUCLEOTIDE SEQUENCE [LARGE SCALE GENOMIC DNA]</scope>
    <source>
        <strain evidence="6">JCM 16014</strain>
    </source>
</reference>
<name>A0ABP5GFQ2_9ACTN</name>
<dbReference type="InterPro" id="IPR036388">
    <property type="entry name" value="WH-like_DNA-bd_sf"/>
</dbReference>
<evidence type="ECO:0000256" key="1">
    <source>
        <dbReference type="ARBA" id="ARBA00023015"/>
    </source>
</evidence>
<dbReference type="SUPFAM" id="SSF46785">
    <property type="entry name" value="Winged helix' DNA-binding domain"/>
    <property type="match status" value="1"/>
</dbReference>
<organism evidence="5 6">
    <name type="scientific">Catenulispora yoronensis</name>
    <dbReference type="NCBI Taxonomy" id="450799"/>
    <lineage>
        <taxon>Bacteria</taxon>
        <taxon>Bacillati</taxon>
        <taxon>Actinomycetota</taxon>
        <taxon>Actinomycetes</taxon>
        <taxon>Catenulisporales</taxon>
        <taxon>Catenulisporaceae</taxon>
        <taxon>Catenulispora</taxon>
    </lineage>
</organism>
<dbReference type="SMART" id="SM00418">
    <property type="entry name" value="HTH_ARSR"/>
    <property type="match status" value="1"/>
</dbReference>
<keyword evidence="3" id="KW-0804">Transcription</keyword>
<dbReference type="InterPro" id="IPR051011">
    <property type="entry name" value="Metal_resp_trans_reg"/>
</dbReference>
<evidence type="ECO:0000256" key="2">
    <source>
        <dbReference type="ARBA" id="ARBA00023125"/>
    </source>
</evidence>
<dbReference type="EMBL" id="BAAAQN010000039">
    <property type="protein sequence ID" value="GAA2045666.1"/>
    <property type="molecule type" value="Genomic_DNA"/>
</dbReference>
<dbReference type="InterPro" id="IPR011991">
    <property type="entry name" value="ArsR-like_HTH"/>
</dbReference>
<keyword evidence="2" id="KW-0238">DNA-binding</keyword>
<dbReference type="PRINTS" id="PR00778">
    <property type="entry name" value="HTHARSR"/>
</dbReference>
<dbReference type="Pfam" id="PF01022">
    <property type="entry name" value="HTH_5"/>
    <property type="match status" value="1"/>
</dbReference>
<dbReference type="Proteomes" id="UP001500751">
    <property type="component" value="Unassembled WGS sequence"/>
</dbReference>